<organism evidence="2 3">
    <name type="scientific">Nitrosovibrio tenuis</name>
    <dbReference type="NCBI Taxonomy" id="1233"/>
    <lineage>
        <taxon>Bacteria</taxon>
        <taxon>Pseudomonadati</taxon>
        <taxon>Pseudomonadota</taxon>
        <taxon>Betaproteobacteria</taxon>
        <taxon>Nitrosomonadales</taxon>
        <taxon>Nitrosomonadaceae</taxon>
        <taxon>Nitrosovibrio</taxon>
    </lineage>
</organism>
<protein>
    <submittedName>
        <fullName evidence="2">Uncharacterized protein</fullName>
    </submittedName>
</protein>
<keyword evidence="3" id="KW-1185">Reference proteome</keyword>
<evidence type="ECO:0000313" key="2">
    <source>
        <dbReference type="EMBL" id="SEL11688.1"/>
    </source>
</evidence>
<feature type="region of interest" description="Disordered" evidence="1">
    <location>
        <begin position="64"/>
        <end position="86"/>
    </location>
</feature>
<evidence type="ECO:0000313" key="3">
    <source>
        <dbReference type="Proteomes" id="UP000198620"/>
    </source>
</evidence>
<gene>
    <name evidence="2" type="ORF">SAMN05216387_105120</name>
</gene>
<dbReference type="EMBL" id="FOBH01000005">
    <property type="protein sequence ID" value="SEL11688.1"/>
    <property type="molecule type" value="Genomic_DNA"/>
</dbReference>
<dbReference type="Proteomes" id="UP000198620">
    <property type="component" value="Unassembled WGS sequence"/>
</dbReference>
<sequence length="86" mass="9221">MGNGTSDGLLIKMSYLQLLNKSKKQTSCRVILHDDLAVPKIFLDALAAPDGTFSPLLPARCPLSNDQLTTSRSHGSSASHKTNPID</sequence>
<reference evidence="2 3" key="1">
    <citation type="submission" date="2016-10" db="EMBL/GenBank/DDBJ databases">
        <authorList>
            <person name="de Groot N.N."/>
        </authorList>
    </citation>
    <scope>NUCLEOTIDE SEQUENCE [LARGE SCALE GENOMIC DNA]</scope>
    <source>
        <strain evidence="2 3">Nv1</strain>
    </source>
</reference>
<evidence type="ECO:0000256" key="1">
    <source>
        <dbReference type="SAM" id="MobiDB-lite"/>
    </source>
</evidence>
<accession>A0A1H7MLE9</accession>
<dbReference type="AlphaFoldDB" id="A0A1H7MLE9"/>
<proteinExistence type="predicted"/>
<name>A0A1H7MLE9_9PROT</name>